<dbReference type="Pfam" id="PF24681">
    <property type="entry name" value="Kelch_KLHDC2_KLHL20_DRC7"/>
    <property type="match status" value="1"/>
</dbReference>
<dbReference type="InterPro" id="IPR015915">
    <property type="entry name" value="Kelch-typ_b-propeller"/>
</dbReference>
<reference evidence="3 4" key="1">
    <citation type="submission" date="2021-02" db="EMBL/GenBank/DDBJ databases">
        <title>Genome assembly of Pseudopithomyces chartarum.</title>
        <authorList>
            <person name="Jauregui R."/>
            <person name="Singh J."/>
            <person name="Voisey C."/>
        </authorList>
    </citation>
    <scope>NUCLEOTIDE SEQUENCE [LARGE SCALE GENOMIC DNA]</scope>
    <source>
        <strain evidence="3 4">AGR01</strain>
    </source>
</reference>
<evidence type="ECO:0000256" key="2">
    <source>
        <dbReference type="ARBA" id="ARBA00023004"/>
    </source>
</evidence>
<keyword evidence="1" id="KW-0677">Repeat</keyword>
<evidence type="ECO:0000256" key="1">
    <source>
        <dbReference type="ARBA" id="ARBA00022737"/>
    </source>
</evidence>
<accession>A0AAN6M0M9</accession>
<proteinExistence type="predicted"/>
<organism evidence="3 4">
    <name type="scientific">Pseudopithomyces chartarum</name>
    <dbReference type="NCBI Taxonomy" id="1892770"/>
    <lineage>
        <taxon>Eukaryota</taxon>
        <taxon>Fungi</taxon>
        <taxon>Dikarya</taxon>
        <taxon>Ascomycota</taxon>
        <taxon>Pezizomycotina</taxon>
        <taxon>Dothideomycetes</taxon>
        <taxon>Pleosporomycetidae</taxon>
        <taxon>Pleosporales</taxon>
        <taxon>Massarineae</taxon>
        <taxon>Didymosphaeriaceae</taxon>
        <taxon>Pseudopithomyces</taxon>
    </lineage>
</organism>
<dbReference type="PANTHER" id="PTHR47435:SF10">
    <property type="entry name" value="TIP ELONGATION ABERRANT PROTEIN 3"/>
    <property type="match status" value="1"/>
</dbReference>
<dbReference type="Proteomes" id="UP001280581">
    <property type="component" value="Unassembled WGS sequence"/>
</dbReference>
<dbReference type="GO" id="GO:0019760">
    <property type="term" value="P:glucosinolate metabolic process"/>
    <property type="evidence" value="ECO:0007669"/>
    <property type="project" value="UniProtKB-ARBA"/>
</dbReference>
<keyword evidence="2" id="KW-0408">Iron</keyword>
<protein>
    <recommendedName>
        <fullName evidence="5">Galactose oxidase</fullName>
    </recommendedName>
</protein>
<dbReference type="PANTHER" id="PTHR47435">
    <property type="entry name" value="KELCH REPEAT PROTEIN (AFU_ORTHOLOGUE AFUA_5G12780)"/>
    <property type="match status" value="1"/>
</dbReference>
<gene>
    <name evidence="3" type="ORF">GRF29_28g2064081</name>
</gene>
<comment type="caution">
    <text evidence="3">The sequence shown here is derived from an EMBL/GenBank/DDBJ whole genome shotgun (WGS) entry which is preliminary data.</text>
</comment>
<name>A0AAN6M0M9_9PLEO</name>
<evidence type="ECO:0000313" key="3">
    <source>
        <dbReference type="EMBL" id="KAK3214114.1"/>
    </source>
</evidence>
<dbReference type="Gene3D" id="2.120.10.80">
    <property type="entry name" value="Kelch-type beta propeller"/>
    <property type="match status" value="1"/>
</dbReference>
<sequence>MAEVAAGAGIALAAEEILSTTLQAGAATYFLSKPTQPLSATFTRFAVVHDNDLHKRSLTRSNHTLSVIGSKAYVFGGENPDGEIVSNEIHVFNLDPEKNKEPEYQLIPAIAGISGRVPSGRTNHAACAFNDGLVIYGGHSTKNGDCADEGIIWLFNPEKKPDDKTWSVLYSPNDHDAPSLDPASEVRVLPTSTSLLLLTGTKENGVENIHRFTPASSPGPKSNRCEALVKPPAGTSASNAAFYNDHLYLISSLDSVSSQLHILSLTTKESEDPKWTTLTFPTNPIVPGPRARHAGALLPISTGYGRNYLVYLLGARSKSSASTTTTSNFTEQDLSTITSDKDDTAEKPTQWSDAWALQLPSSNLEPQAKLSVKDAIKPAKIKDAIRSGVGADSGKWTWAEIEVDVPEDLGDAEAGKLHPGPRAFFGADVMADGTSIVFWGGENAEGEKTGDGWIVRLG</sequence>
<dbReference type="SUPFAM" id="SSF50965">
    <property type="entry name" value="Galactose oxidase, central domain"/>
    <property type="match status" value="1"/>
</dbReference>
<dbReference type="EMBL" id="WVTA01000004">
    <property type="protein sequence ID" value="KAK3214114.1"/>
    <property type="molecule type" value="Genomic_DNA"/>
</dbReference>
<dbReference type="AlphaFoldDB" id="A0AAN6M0M9"/>
<evidence type="ECO:0000313" key="4">
    <source>
        <dbReference type="Proteomes" id="UP001280581"/>
    </source>
</evidence>
<keyword evidence="4" id="KW-1185">Reference proteome</keyword>
<evidence type="ECO:0008006" key="5">
    <source>
        <dbReference type="Google" id="ProtNLM"/>
    </source>
</evidence>
<dbReference type="InterPro" id="IPR011043">
    <property type="entry name" value="Gal_Oxase/kelch_b-propeller"/>
</dbReference>